<comment type="caution">
    <text evidence="2">The sequence shown here is derived from an EMBL/GenBank/DDBJ whole genome shotgun (WGS) entry which is preliminary data.</text>
</comment>
<feature type="transmembrane region" description="Helical" evidence="1">
    <location>
        <begin position="6"/>
        <end position="23"/>
    </location>
</feature>
<keyword evidence="1" id="KW-0812">Transmembrane</keyword>
<feature type="transmembrane region" description="Helical" evidence="1">
    <location>
        <begin position="56"/>
        <end position="81"/>
    </location>
</feature>
<dbReference type="EMBL" id="JAUSUD010000002">
    <property type="protein sequence ID" value="MDQ0229570.1"/>
    <property type="molecule type" value="Genomic_DNA"/>
</dbReference>
<evidence type="ECO:0000313" key="2">
    <source>
        <dbReference type="EMBL" id="MDQ0229570.1"/>
    </source>
</evidence>
<feature type="transmembrane region" description="Helical" evidence="1">
    <location>
        <begin position="88"/>
        <end position="114"/>
    </location>
</feature>
<evidence type="ECO:0000256" key="1">
    <source>
        <dbReference type="SAM" id="Phobius"/>
    </source>
</evidence>
<gene>
    <name evidence="2" type="ORF">J2S19_000821</name>
</gene>
<reference evidence="2 3" key="1">
    <citation type="submission" date="2023-07" db="EMBL/GenBank/DDBJ databases">
        <title>Genomic Encyclopedia of Type Strains, Phase IV (KMG-IV): sequencing the most valuable type-strain genomes for metagenomic binning, comparative biology and taxonomic classification.</title>
        <authorList>
            <person name="Goeker M."/>
        </authorList>
    </citation>
    <scope>NUCLEOTIDE SEQUENCE [LARGE SCALE GENOMIC DNA]</scope>
    <source>
        <strain evidence="2 3">DSM 29005</strain>
    </source>
</reference>
<organism evidence="2 3">
    <name type="scientific">Metabacillus malikii</name>
    <dbReference type="NCBI Taxonomy" id="1504265"/>
    <lineage>
        <taxon>Bacteria</taxon>
        <taxon>Bacillati</taxon>
        <taxon>Bacillota</taxon>
        <taxon>Bacilli</taxon>
        <taxon>Bacillales</taxon>
        <taxon>Bacillaceae</taxon>
        <taxon>Metabacillus</taxon>
    </lineage>
</organism>
<protein>
    <submittedName>
        <fullName evidence="2">Uncharacterized protein</fullName>
    </submittedName>
</protein>
<sequence>MDMYSLILIIAIVFGFSGSIYIITKNYLRFGIIFIIHTLLASCLCMFFYWAGFYRFIFPLPFILPAVILNFGFLVLATIYFRPKKFTFPFYFIVINWTFSIEIILKKIGFIIYINEWDYWDSYSLYWIYLRFFSYIGDYIISNRYRRPIRSDRKPYWIIFLISIIITFFCITYLAYLHKLNSF</sequence>
<feature type="transmembrane region" description="Helical" evidence="1">
    <location>
        <begin position="30"/>
        <end position="50"/>
    </location>
</feature>
<keyword evidence="1" id="KW-1133">Transmembrane helix</keyword>
<keyword evidence="3" id="KW-1185">Reference proteome</keyword>
<feature type="transmembrane region" description="Helical" evidence="1">
    <location>
        <begin position="126"/>
        <end position="145"/>
    </location>
</feature>
<proteinExistence type="predicted"/>
<dbReference type="Proteomes" id="UP001234495">
    <property type="component" value="Unassembled WGS sequence"/>
</dbReference>
<feature type="transmembrane region" description="Helical" evidence="1">
    <location>
        <begin position="157"/>
        <end position="176"/>
    </location>
</feature>
<accession>A0ABT9ZBC7</accession>
<keyword evidence="1" id="KW-0472">Membrane</keyword>
<evidence type="ECO:0000313" key="3">
    <source>
        <dbReference type="Proteomes" id="UP001234495"/>
    </source>
</evidence>
<name>A0ABT9ZBC7_9BACI</name>